<dbReference type="GO" id="GO:0016477">
    <property type="term" value="P:cell migration"/>
    <property type="evidence" value="ECO:0007669"/>
    <property type="project" value="TreeGrafter"/>
</dbReference>
<dbReference type="GO" id="GO:0031209">
    <property type="term" value="C:SCAR complex"/>
    <property type="evidence" value="ECO:0007669"/>
    <property type="project" value="TreeGrafter"/>
</dbReference>
<dbReference type="PANTHER" id="PTHR12093:SF10">
    <property type="entry name" value="MEMBRANE-ASSOCIATED PROTEIN HEM"/>
    <property type="match status" value="1"/>
</dbReference>
<dbReference type="OrthoDB" id="548214at2759"/>
<dbReference type="InterPro" id="IPR019137">
    <property type="entry name" value="Nck-associated_protein-1"/>
</dbReference>
<protein>
    <submittedName>
        <fullName evidence="3">Uncharacterized protein</fullName>
    </submittedName>
</protein>
<dbReference type="GO" id="GO:0048812">
    <property type="term" value="P:neuron projection morphogenesis"/>
    <property type="evidence" value="ECO:0007669"/>
    <property type="project" value="TreeGrafter"/>
</dbReference>
<dbReference type="EMBL" id="CP045907">
    <property type="protein sequence ID" value="QQP35606.1"/>
    <property type="molecule type" value="Genomic_DNA"/>
</dbReference>
<sequence>PLLLHLVDLLDYRDHVGELLTTLDACGIVMDITRNFDLSKAYLSVVSTYASLMILLSRVEDRKAVLGLYNAAHEMIHAHSDVAFPRLGNMILEYDNPLKKLSEEFGPHSQTLTTALLSLAAIYPRRNLSAEKWRSAQMLSLVSTRDSSSTPRTRTPSPAKMDHLRLRPLPPLTCQQDATELWKQALTSNWVISLFRDEVVYIHPHIQSFFESIKGYGKKVNEVKDYQNAALQNASVLHRERRKFLRSALREIPGLLGPKALFIFMASASRGTRQTKYRFQEDLIDRYLPELLFLMEECRALVRKYGQVIQRYYVQYLSGYDAVALNKSMQSLTHISEEDSIILSSICQTISDLTVEQVRTQTTSSTFGGSDSTGHGYRATLRPLGLNTITFHTRLVDGLEDMLTETSDLGLFCFYCKLFEDHFQMCLEFPAQNRFIIAFPLICGHFSRVTNDFCPEERTNLRERSLSLVNTFLDEMAKEAKNIISTICEEQCNLSDKLLPKHCAALIAQVVNKKKRDKSRKIMFDKELPGSESYRKTREDLTTMDKLHMALTELCYSINYTPTINVWEYTFAPREYLNQHLET</sequence>
<accession>A0A7T8JVF2</accession>
<feature type="non-terminal residue" evidence="3">
    <location>
        <position position="1"/>
    </location>
</feature>
<evidence type="ECO:0000313" key="3">
    <source>
        <dbReference type="EMBL" id="QQP35606.1"/>
    </source>
</evidence>
<evidence type="ECO:0000256" key="2">
    <source>
        <dbReference type="SAM" id="MobiDB-lite"/>
    </source>
</evidence>
<keyword evidence="4" id="KW-1185">Reference proteome</keyword>
<dbReference type="GO" id="GO:0030866">
    <property type="term" value="P:cortical actin cytoskeleton organization"/>
    <property type="evidence" value="ECO:0007669"/>
    <property type="project" value="TreeGrafter"/>
</dbReference>
<evidence type="ECO:0000313" key="4">
    <source>
        <dbReference type="Proteomes" id="UP000595437"/>
    </source>
</evidence>
<proteinExistence type="inferred from homology"/>
<name>A0A7T8JVF2_CALRO</name>
<dbReference type="AlphaFoldDB" id="A0A7T8JVF2"/>
<gene>
    <name evidence="3" type="ORF">FKW44_023877</name>
</gene>
<dbReference type="Pfam" id="PF09735">
    <property type="entry name" value="Nckap1"/>
    <property type="match status" value="2"/>
</dbReference>
<comment type="similarity">
    <text evidence="1">Belongs to the HEM-1/HEM-2 family.</text>
</comment>
<dbReference type="PANTHER" id="PTHR12093">
    <property type="entry name" value="NCK-ASSOCIATED PROTEIN 1"/>
    <property type="match status" value="1"/>
</dbReference>
<dbReference type="GO" id="GO:0030031">
    <property type="term" value="P:cell projection assembly"/>
    <property type="evidence" value="ECO:0007669"/>
    <property type="project" value="TreeGrafter"/>
</dbReference>
<evidence type="ECO:0000256" key="1">
    <source>
        <dbReference type="ARBA" id="ARBA00037947"/>
    </source>
</evidence>
<feature type="non-terminal residue" evidence="3">
    <location>
        <position position="583"/>
    </location>
</feature>
<feature type="compositionally biased region" description="Low complexity" evidence="2">
    <location>
        <begin position="144"/>
        <end position="158"/>
    </location>
</feature>
<reference evidence="4" key="1">
    <citation type="submission" date="2021-01" db="EMBL/GenBank/DDBJ databases">
        <title>Caligus Genome Assembly.</title>
        <authorList>
            <person name="Gallardo-Escarate C."/>
        </authorList>
    </citation>
    <scope>NUCLEOTIDE SEQUENCE [LARGE SCALE GENOMIC DNA]</scope>
</reference>
<organism evidence="3 4">
    <name type="scientific">Caligus rogercresseyi</name>
    <name type="common">Sea louse</name>
    <dbReference type="NCBI Taxonomy" id="217165"/>
    <lineage>
        <taxon>Eukaryota</taxon>
        <taxon>Metazoa</taxon>
        <taxon>Ecdysozoa</taxon>
        <taxon>Arthropoda</taxon>
        <taxon>Crustacea</taxon>
        <taxon>Multicrustacea</taxon>
        <taxon>Hexanauplia</taxon>
        <taxon>Copepoda</taxon>
        <taxon>Siphonostomatoida</taxon>
        <taxon>Caligidae</taxon>
        <taxon>Caligus</taxon>
    </lineage>
</organism>
<feature type="region of interest" description="Disordered" evidence="2">
    <location>
        <begin position="144"/>
        <end position="163"/>
    </location>
</feature>
<dbReference type="Proteomes" id="UP000595437">
    <property type="component" value="Chromosome 18"/>
</dbReference>